<evidence type="ECO:0000313" key="2">
    <source>
        <dbReference type="EMBL" id="GJT09738.1"/>
    </source>
</evidence>
<reference evidence="2" key="1">
    <citation type="journal article" date="2022" name="Int. J. Mol. Sci.">
        <title>Draft Genome of Tanacetum Coccineum: Genomic Comparison of Closely Related Tanacetum-Family Plants.</title>
        <authorList>
            <person name="Yamashiro T."/>
            <person name="Shiraishi A."/>
            <person name="Nakayama K."/>
            <person name="Satake H."/>
        </authorList>
    </citation>
    <scope>NUCLEOTIDE SEQUENCE</scope>
</reference>
<dbReference type="Proteomes" id="UP001151760">
    <property type="component" value="Unassembled WGS sequence"/>
</dbReference>
<feature type="compositionally biased region" description="Polar residues" evidence="1">
    <location>
        <begin position="179"/>
        <end position="189"/>
    </location>
</feature>
<accession>A0ABQ5B862</accession>
<organism evidence="2 3">
    <name type="scientific">Tanacetum coccineum</name>
    <dbReference type="NCBI Taxonomy" id="301880"/>
    <lineage>
        <taxon>Eukaryota</taxon>
        <taxon>Viridiplantae</taxon>
        <taxon>Streptophyta</taxon>
        <taxon>Embryophyta</taxon>
        <taxon>Tracheophyta</taxon>
        <taxon>Spermatophyta</taxon>
        <taxon>Magnoliopsida</taxon>
        <taxon>eudicotyledons</taxon>
        <taxon>Gunneridae</taxon>
        <taxon>Pentapetalae</taxon>
        <taxon>asterids</taxon>
        <taxon>campanulids</taxon>
        <taxon>Asterales</taxon>
        <taxon>Asteraceae</taxon>
        <taxon>Asteroideae</taxon>
        <taxon>Anthemideae</taxon>
        <taxon>Anthemidinae</taxon>
        <taxon>Tanacetum</taxon>
    </lineage>
</organism>
<reference evidence="2" key="2">
    <citation type="submission" date="2022-01" db="EMBL/GenBank/DDBJ databases">
        <authorList>
            <person name="Yamashiro T."/>
            <person name="Shiraishi A."/>
            <person name="Satake H."/>
            <person name="Nakayama K."/>
        </authorList>
    </citation>
    <scope>NUCLEOTIDE SEQUENCE</scope>
</reference>
<comment type="caution">
    <text evidence="2">The sequence shown here is derived from an EMBL/GenBank/DDBJ whole genome shotgun (WGS) entry which is preliminary data.</text>
</comment>
<dbReference type="EMBL" id="BQNB010012932">
    <property type="protein sequence ID" value="GJT09738.1"/>
    <property type="molecule type" value="Genomic_DNA"/>
</dbReference>
<proteinExistence type="predicted"/>
<gene>
    <name evidence="2" type="ORF">Tco_0856780</name>
</gene>
<keyword evidence="3" id="KW-1185">Reference proteome</keyword>
<feature type="region of interest" description="Disordered" evidence="1">
    <location>
        <begin position="147"/>
        <end position="203"/>
    </location>
</feature>
<evidence type="ECO:0000256" key="1">
    <source>
        <dbReference type="SAM" id="MobiDB-lite"/>
    </source>
</evidence>
<feature type="region of interest" description="Disordered" evidence="1">
    <location>
        <begin position="1"/>
        <end position="35"/>
    </location>
</feature>
<protein>
    <submittedName>
        <fullName evidence="2">Uncharacterized protein</fullName>
    </submittedName>
</protein>
<evidence type="ECO:0000313" key="3">
    <source>
        <dbReference type="Proteomes" id="UP001151760"/>
    </source>
</evidence>
<name>A0ABQ5B862_9ASTR</name>
<sequence length="203" mass="21907">MQELCLTRPEPVQEDQTGSNSGKLHVSLAGPNPEHMDDEFLATAYPKVHENLKLITDERVIEENPESHSGSMELNLSLLHDNIVPKPDLALELGKSISLTEAEEEAVAREVHATHARIKRSSDSSKKLKGIQTLTPAEQEAADIMKALKESKKMSKRQPGTGGSNEGTGNILGVPDESTVISRASSEGTGSKPGVPDEEKLIL</sequence>